<dbReference type="Gramene" id="PGSC0003DMT400061719">
    <property type="protein sequence ID" value="PGSC0003DMT400061719"/>
    <property type="gene ID" value="PGSC0003DMG400024021"/>
</dbReference>
<evidence type="ECO:0000256" key="1">
    <source>
        <dbReference type="SAM" id="MobiDB-lite"/>
    </source>
</evidence>
<feature type="compositionally biased region" description="Basic and acidic residues" evidence="1">
    <location>
        <begin position="91"/>
        <end position="101"/>
    </location>
</feature>
<feature type="compositionally biased region" description="Basic and acidic residues" evidence="1">
    <location>
        <begin position="44"/>
        <end position="53"/>
    </location>
</feature>
<reference evidence="3" key="1">
    <citation type="journal article" date="2011" name="Nature">
        <title>Genome sequence and analysis of the tuber crop potato.</title>
        <authorList>
            <consortium name="The Potato Genome Sequencing Consortium"/>
        </authorList>
    </citation>
    <scope>NUCLEOTIDE SEQUENCE [LARGE SCALE GENOMIC DNA]</scope>
    <source>
        <strain evidence="3">cv. DM1-3 516 R44</strain>
    </source>
</reference>
<keyword evidence="3" id="KW-1185">Reference proteome</keyword>
<dbReference type="Proteomes" id="UP000011115">
    <property type="component" value="Unassembled WGS sequence"/>
</dbReference>
<dbReference type="InParanoid" id="M1C7X0"/>
<dbReference type="PaxDb" id="4113-PGSC0003DMT400061719"/>
<sequence length="131" mass="14861">MATTAAGQPSGEVGQQTYANLLRSSTVERRPVSLKPLTYLHDLHLANQKDKTMGFEGGKAKKKTVQGGTKTKKDNEANNEKRGEDQYNNERFQERRQDRGGPMKKKTNQVWYKVGVITTNKYDALQENEEE</sequence>
<dbReference type="HOGENOM" id="CLU_1931225_0_0_1"/>
<feature type="compositionally biased region" description="Basic and acidic residues" evidence="1">
    <location>
        <begin position="71"/>
        <end position="85"/>
    </location>
</feature>
<evidence type="ECO:0000313" key="3">
    <source>
        <dbReference type="Proteomes" id="UP000011115"/>
    </source>
</evidence>
<dbReference type="EnsemblPlants" id="PGSC0003DMT400061719">
    <property type="protein sequence ID" value="PGSC0003DMT400061719"/>
    <property type="gene ID" value="PGSC0003DMG400024021"/>
</dbReference>
<proteinExistence type="predicted"/>
<protein>
    <submittedName>
        <fullName evidence="2">Uncharacterized protein</fullName>
    </submittedName>
</protein>
<accession>M1C7X0</accession>
<evidence type="ECO:0000313" key="2">
    <source>
        <dbReference type="EnsemblPlants" id="PGSC0003DMT400061719"/>
    </source>
</evidence>
<name>M1C7X0_SOLTU</name>
<dbReference type="AlphaFoldDB" id="M1C7X0"/>
<organism evidence="2 3">
    <name type="scientific">Solanum tuberosum</name>
    <name type="common">Potato</name>
    <dbReference type="NCBI Taxonomy" id="4113"/>
    <lineage>
        <taxon>Eukaryota</taxon>
        <taxon>Viridiplantae</taxon>
        <taxon>Streptophyta</taxon>
        <taxon>Embryophyta</taxon>
        <taxon>Tracheophyta</taxon>
        <taxon>Spermatophyta</taxon>
        <taxon>Magnoliopsida</taxon>
        <taxon>eudicotyledons</taxon>
        <taxon>Gunneridae</taxon>
        <taxon>Pentapetalae</taxon>
        <taxon>asterids</taxon>
        <taxon>lamiids</taxon>
        <taxon>Solanales</taxon>
        <taxon>Solanaceae</taxon>
        <taxon>Solanoideae</taxon>
        <taxon>Solaneae</taxon>
        <taxon>Solanum</taxon>
    </lineage>
</organism>
<feature type="region of interest" description="Disordered" evidence="1">
    <location>
        <begin position="44"/>
        <end position="108"/>
    </location>
</feature>
<reference evidence="2" key="2">
    <citation type="submission" date="2015-06" db="UniProtKB">
        <authorList>
            <consortium name="EnsemblPlants"/>
        </authorList>
    </citation>
    <scope>IDENTIFICATION</scope>
    <source>
        <strain evidence="2">DM1-3 516 R44</strain>
    </source>
</reference>